<evidence type="ECO:0000313" key="4">
    <source>
        <dbReference type="EMBL" id="KAA0201015.1"/>
    </source>
</evidence>
<dbReference type="InterPro" id="IPR052600">
    <property type="entry name" value="Nuc_rcpt_coact/corep"/>
</dbReference>
<dbReference type="PROSITE" id="PS50102">
    <property type="entry name" value="RRM"/>
    <property type="match status" value="1"/>
</dbReference>
<dbReference type="InterPro" id="IPR035979">
    <property type="entry name" value="RBD_domain_sf"/>
</dbReference>
<dbReference type="Proteomes" id="UP000728185">
    <property type="component" value="Unassembled WGS sequence"/>
</dbReference>
<dbReference type="SMART" id="SM00360">
    <property type="entry name" value="RRM"/>
    <property type="match status" value="1"/>
</dbReference>
<keyword evidence="1" id="KW-0694">RNA-binding</keyword>
<accession>A0A8E0S702</accession>
<dbReference type="EMBL" id="LUCM01000153">
    <property type="protein sequence ID" value="KAA0201015.1"/>
    <property type="molecule type" value="Genomic_DNA"/>
</dbReference>
<feature type="domain" description="RRM" evidence="3">
    <location>
        <begin position="15"/>
        <end position="86"/>
    </location>
</feature>
<dbReference type="AlphaFoldDB" id="A0A8E0S702"/>
<proteinExistence type="predicted"/>
<dbReference type="PANTHER" id="PTHR23295">
    <property type="entry name" value="NUCLEAR RECEPTOR COACTIVATOR 5-RELATED"/>
    <property type="match status" value="1"/>
</dbReference>
<dbReference type="PANTHER" id="PTHR23295:SF6">
    <property type="entry name" value="NEOSIN, ISOFORM A"/>
    <property type="match status" value="1"/>
</dbReference>
<reference evidence="4" key="1">
    <citation type="submission" date="2019-05" db="EMBL/GenBank/DDBJ databases">
        <title>Annotation for the trematode Fasciolopsis buski.</title>
        <authorList>
            <person name="Choi Y.-J."/>
        </authorList>
    </citation>
    <scope>NUCLEOTIDE SEQUENCE</scope>
    <source>
        <strain evidence="4">HT</strain>
        <tissue evidence="4">Whole worm</tissue>
    </source>
</reference>
<sequence>MKRNSRSPTEESLVGTILVENIPRRLVSNGEIMTWLKKYGDISEISIYKDCYVVQFDSDLEAAGAVQCENGAQFFGSKVSVKHAEPGIMSTLRRSGPPLNRYCANPRRSVQPSNARDRNPGRERDRDRERDSDRDGQRSRQRDRERGRHHDESPPDRRRRYDDRSPRRRSRSPASSRSDRRHVHPLNWLSEMAGTDPSGLEDAVWRLNTPKASDFFLVPERFLYGVSKLFPFPF</sequence>
<dbReference type="OrthoDB" id="6286364at2759"/>
<feature type="compositionally biased region" description="Basic and acidic residues" evidence="2">
    <location>
        <begin position="115"/>
        <end position="165"/>
    </location>
</feature>
<dbReference type="SUPFAM" id="SSF54928">
    <property type="entry name" value="RNA-binding domain, RBD"/>
    <property type="match status" value="1"/>
</dbReference>
<name>A0A8E0S702_9TREM</name>
<comment type="caution">
    <text evidence="4">The sequence shown here is derived from an EMBL/GenBank/DDBJ whole genome shotgun (WGS) entry which is preliminary data.</text>
</comment>
<gene>
    <name evidence="4" type="ORF">FBUS_10399</name>
</gene>
<evidence type="ECO:0000259" key="3">
    <source>
        <dbReference type="PROSITE" id="PS50102"/>
    </source>
</evidence>
<keyword evidence="4" id="KW-0675">Receptor</keyword>
<evidence type="ECO:0000256" key="2">
    <source>
        <dbReference type="SAM" id="MobiDB-lite"/>
    </source>
</evidence>
<organism evidence="4 5">
    <name type="scientific">Fasciolopsis buskii</name>
    <dbReference type="NCBI Taxonomy" id="27845"/>
    <lineage>
        <taxon>Eukaryota</taxon>
        <taxon>Metazoa</taxon>
        <taxon>Spiralia</taxon>
        <taxon>Lophotrochozoa</taxon>
        <taxon>Platyhelminthes</taxon>
        <taxon>Trematoda</taxon>
        <taxon>Digenea</taxon>
        <taxon>Plagiorchiida</taxon>
        <taxon>Echinostomata</taxon>
        <taxon>Echinostomatoidea</taxon>
        <taxon>Fasciolidae</taxon>
        <taxon>Fasciolopsis</taxon>
    </lineage>
</organism>
<evidence type="ECO:0000313" key="5">
    <source>
        <dbReference type="Proteomes" id="UP000728185"/>
    </source>
</evidence>
<dbReference type="GO" id="GO:0003723">
    <property type="term" value="F:RNA binding"/>
    <property type="evidence" value="ECO:0007669"/>
    <property type="project" value="UniProtKB-UniRule"/>
</dbReference>
<dbReference type="InterPro" id="IPR012677">
    <property type="entry name" value="Nucleotide-bd_a/b_plait_sf"/>
</dbReference>
<dbReference type="Pfam" id="PF00076">
    <property type="entry name" value="RRM_1"/>
    <property type="match status" value="1"/>
</dbReference>
<evidence type="ECO:0000256" key="1">
    <source>
        <dbReference type="PROSITE-ProRule" id="PRU00176"/>
    </source>
</evidence>
<dbReference type="InterPro" id="IPR000504">
    <property type="entry name" value="RRM_dom"/>
</dbReference>
<keyword evidence="5" id="KW-1185">Reference proteome</keyword>
<feature type="region of interest" description="Disordered" evidence="2">
    <location>
        <begin position="89"/>
        <end position="183"/>
    </location>
</feature>
<protein>
    <submittedName>
        <fullName evidence="4">Nuclear receptor coactivator 5</fullName>
    </submittedName>
</protein>
<dbReference type="Gene3D" id="3.30.70.330">
    <property type="match status" value="1"/>
</dbReference>